<dbReference type="Proteomes" id="UP001500460">
    <property type="component" value="Unassembled WGS sequence"/>
</dbReference>
<evidence type="ECO:0008006" key="3">
    <source>
        <dbReference type="Google" id="ProtNLM"/>
    </source>
</evidence>
<evidence type="ECO:0000313" key="2">
    <source>
        <dbReference type="Proteomes" id="UP001500460"/>
    </source>
</evidence>
<accession>A0ABP5WS97</accession>
<protein>
    <recommendedName>
        <fullName evidence="3">N-acetyltransferase domain-containing protein</fullName>
    </recommendedName>
</protein>
<dbReference type="EMBL" id="BAAATK010000011">
    <property type="protein sequence ID" value="GAA2433100.1"/>
    <property type="molecule type" value="Genomic_DNA"/>
</dbReference>
<organism evidence="1 2">
    <name type="scientific">Streptomyces glaucus</name>
    <dbReference type="NCBI Taxonomy" id="284029"/>
    <lineage>
        <taxon>Bacteria</taxon>
        <taxon>Bacillati</taxon>
        <taxon>Actinomycetota</taxon>
        <taxon>Actinomycetes</taxon>
        <taxon>Kitasatosporales</taxon>
        <taxon>Streptomycetaceae</taxon>
        <taxon>Streptomyces</taxon>
    </lineage>
</organism>
<comment type="caution">
    <text evidence="1">The sequence shown here is derived from an EMBL/GenBank/DDBJ whole genome shotgun (WGS) entry which is preliminary data.</text>
</comment>
<gene>
    <name evidence="1" type="ORF">GCM10010421_22560</name>
</gene>
<evidence type="ECO:0000313" key="1">
    <source>
        <dbReference type="EMBL" id="GAA2433100.1"/>
    </source>
</evidence>
<reference evidence="2" key="1">
    <citation type="journal article" date="2019" name="Int. J. Syst. Evol. Microbiol.">
        <title>The Global Catalogue of Microorganisms (GCM) 10K type strain sequencing project: providing services to taxonomists for standard genome sequencing and annotation.</title>
        <authorList>
            <consortium name="The Broad Institute Genomics Platform"/>
            <consortium name="The Broad Institute Genome Sequencing Center for Infectious Disease"/>
            <person name="Wu L."/>
            <person name="Ma J."/>
        </authorList>
    </citation>
    <scope>NUCLEOTIDE SEQUENCE [LARGE SCALE GENOMIC DNA]</scope>
    <source>
        <strain evidence="2">JCM 6922</strain>
    </source>
</reference>
<dbReference type="Gene3D" id="3.40.630.30">
    <property type="match status" value="1"/>
</dbReference>
<keyword evidence="2" id="KW-1185">Reference proteome</keyword>
<proteinExistence type="predicted"/>
<sequence length="76" mass="8147">MSPVAEPASEASDHVAPNRTLCAVPVRLPFNAVVETNVHAVQLYRSLGFGVLGTVPEGFRHPTEGYAGLRIVHRAL</sequence>
<name>A0ABP5WS97_9ACTN</name>